<dbReference type="EMBL" id="JANCLT010000003">
    <property type="protein sequence ID" value="MCP8968386.1"/>
    <property type="molecule type" value="Genomic_DNA"/>
</dbReference>
<name>A0AA41XAD4_9BACI</name>
<dbReference type="InterPro" id="IPR019657">
    <property type="entry name" value="ComFB"/>
</dbReference>
<evidence type="ECO:0000313" key="2">
    <source>
        <dbReference type="Proteomes" id="UP001156102"/>
    </source>
</evidence>
<dbReference type="Proteomes" id="UP001156102">
    <property type="component" value="Unassembled WGS sequence"/>
</dbReference>
<gene>
    <name evidence="1" type="ORF">NK662_07495</name>
</gene>
<comment type="caution">
    <text evidence="1">The sequence shown here is derived from an EMBL/GenBank/DDBJ whole genome shotgun (WGS) entry which is preliminary data.</text>
</comment>
<accession>A0AA41XAD4</accession>
<proteinExistence type="predicted"/>
<dbReference type="Pfam" id="PF10719">
    <property type="entry name" value="ComFB"/>
    <property type="match status" value="1"/>
</dbReference>
<keyword evidence="2" id="KW-1185">Reference proteome</keyword>
<reference evidence="1" key="1">
    <citation type="submission" date="2022-07" db="EMBL/GenBank/DDBJ databases">
        <authorList>
            <person name="Li W.-J."/>
            <person name="Deng Q.-Q."/>
        </authorList>
    </citation>
    <scope>NUCLEOTIDE SEQUENCE</scope>
    <source>
        <strain evidence="1">SYSU M60031</strain>
    </source>
</reference>
<evidence type="ECO:0000313" key="1">
    <source>
        <dbReference type="EMBL" id="MCP8968386.1"/>
    </source>
</evidence>
<dbReference type="RefSeq" id="WP_254758299.1">
    <property type="nucleotide sequence ID" value="NZ_JANCLT010000003.1"/>
</dbReference>
<dbReference type="AlphaFoldDB" id="A0AA41XAD4"/>
<protein>
    <submittedName>
        <fullName evidence="1">Late competence development ComFB family protein</fullName>
    </submittedName>
</protein>
<organism evidence="1 2">
    <name type="scientific">Ectobacillus ponti</name>
    <dbReference type="NCBI Taxonomy" id="2961894"/>
    <lineage>
        <taxon>Bacteria</taxon>
        <taxon>Bacillati</taxon>
        <taxon>Bacillota</taxon>
        <taxon>Bacilli</taxon>
        <taxon>Bacillales</taxon>
        <taxon>Bacillaceae</taxon>
        <taxon>Ectobacillus</taxon>
    </lineage>
</organism>
<sequence length="95" mass="10578">MAVQNVMEIIVEQVLKEFSRSHKLHCECEECREDILALALNHLPSKYASTHEGEAIVKALYTDISLRQTVIKEVMFAAVKVEQHPKCGKAAAVTG</sequence>